<dbReference type="AlphaFoldDB" id="A0A3S1CSB8"/>
<dbReference type="SUPFAM" id="SSF49464">
    <property type="entry name" value="Carboxypeptidase regulatory domain-like"/>
    <property type="match status" value="1"/>
</dbReference>
<dbReference type="Gene3D" id="2.60.40.1120">
    <property type="entry name" value="Carboxypeptidase-like, regulatory domain"/>
    <property type="match status" value="1"/>
</dbReference>
<dbReference type="SUPFAM" id="SSF56935">
    <property type="entry name" value="Porins"/>
    <property type="match status" value="1"/>
</dbReference>
<proteinExistence type="predicted"/>
<evidence type="ECO:0000313" key="2">
    <source>
        <dbReference type="EMBL" id="NSL87405.1"/>
    </source>
</evidence>
<organism evidence="2 3">
    <name type="scientific">Chitinophaga solisilvae</name>
    <dbReference type="NCBI Taxonomy" id="1233460"/>
    <lineage>
        <taxon>Bacteria</taxon>
        <taxon>Pseudomonadati</taxon>
        <taxon>Bacteroidota</taxon>
        <taxon>Chitinophagia</taxon>
        <taxon>Chitinophagales</taxon>
        <taxon>Chitinophagaceae</taxon>
        <taxon>Chitinophaga</taxon>
    </lineage>
</organism>
<feature type="domain" description="Outer membrane protein beta-barrel" evidence="1">
    <location>
        <begin position="429"/>
        <end position="876"/>
    </location>
</feature>
<keyword evidence="3" id="KW-1185">Reference proteome</keyword>
<name>A0A3S1CSB8_9BACT</name>
<reference evidence="2" key="1">
    <citation type="submission" date="2020-05" db="EMBL/GenBank/DDBJ databases">
        <title>Chitinophaga laudate sp. nov., isolated from a tropical peat swamp.</title>
        <authorList>
            <person name="Goh C.B.S."/>
            <person name="Lee M.S."/>
            <person name="Parimannan S."/>
            <person name="Pasbakhsh P."/>
            <person name="Yule C.M."/>
            <person name="Rajandas H."/>
            <person name="Loke S."/>
            <person name="Croft L."/>
            <person name="Tan J.B.L."/>
        </authorList>
    </citation>
    <scope>NUCLEOTIDE SEQUENCE</scope>
    <source>
        <strain evidence="2">Mgbs1</strain>
    </source>
</reference>
<dbReference type="EMBL" id="RIAR02000001">
    <property type="protein sequence ID" value="NSL87405.1"/>
    <property type="molecule type" value="Genomic_DNA"/>
</dbReference>
<gene>
    <name evidence="2" type="ORF">ECE50_011220</name>
</gene>
<evidence type="ECO:0000313" key="3">
    <source>
        <dbReference type="Proteomes" id="UP000281028"/>
    </source>
</evidence>
<comment type="caution">
    <text evidence="2">The sequence shown here is derived from an EMBL/GenBank/DDBJ whole genome shotgun (WGS) entry which is preliminary data.</text>
</comment>
<dbReference type="Pfam" id="PF14905">
    <property type="entry name" value="OMP_b-brl_3"/>
    <property type="match status" value="1"/>
</dbReference>
<dbReference type="InterPro" id="IPR041700">
    <property type="entry name" value="OMP_b-brl_3"/>
</dbReference>
<dbReference type="Proteomes" id="UP000281028">
    <property type="component" value="Unassembled WGS sequence"/>
</dbReference>
<accession>A0A3S1CSB8</accession>
<protein>
    <submittedName>
        <fullName evidence="2">Outer membrane beta-barrel protein</fullName>
    </submittedName>
</protein>
<evidence type="ECO:0000259" key="1">
    <source>
        <dbReference type="Pfam" id="PF14905"/>
    </source>
</evidence>
<dbReference type="Pfam" id="PF13715">
    <property type="entry name" value="CarbopepD_reg_2"/>
    <property type="match status" value="1"/>
</dbReference>
<dbReference type="InterPro" id="IPR008969">
    <property type="entry name" value="CarboxyPept-like_regulatory"/>
</dbReference>
<sequence>MRYKGLLLLIIFCSVYTVLKAQKTIKGTVFQKETRQPLPGASVMLYTEKSILKAQTISDEHGHFTLEHMPEGFFRLIVSFMGNRAEMIPVEITPKTTILTFDYIQLAASIKLNKIEIKGSRPLLSIRKDTIEFEAGQLRTAPGATMQHLIEKIPGISIDENGNIFFMGKPVKDLHVDGRAVTQEGGSTKRILEILKSDMADKIQIADKRNFSSAANPGESGKVLNITIKKEMKKGVRGSVAAGIGRNDRFNAGANANMFRTTHMVIADAIGNNTNTSRDPSTVSESPFMFSNQKGINKTYNFQVNAGGDFRKKLKASVFLSHQAIDNNSNEKLDRENILNNQTNFYTSNSTQDLHKDATTGFMIMDYQIHPRHKLNIIASLGRDKLVKNDQQQYQTLNGKGKMLNAGLLNTTDSSINLSYATTVNYQYKFNKPGRMAEFYAMFLQNSMHGDQVNYNRNYTAATNTTDTLNRLIRPESNTTTVSAVVQYKEPVKNLFTLGILYGINHSHTSNQRTTFDFDNPKRQYIIPNDSLSYDFTNDNTTNTVRPVLELAKDKINFTASLDIAFLRITSNNLTTGEHYYYNNMNIGRNAMLTYKFNEFKSLLVSYNGVNEIPSPASFWPQVNISNPLYIQLGNPDLQPGFSNRLEVNYNSLSITGLNFAASIQGQLTDNAIANAINTDSTGKQVSRPVNLDGQQAWRGEITLGKRFKKPEISLTYRSIIRQQHNINLVNNNRNTTDNLTFTHILTSSFLYKSLFELTGTVGMDYNSNKYSLQPDSHYDYLRYNLFFSLNTFLPFNVSSGAAVNFIANTDARQQFTLLNLWVSKSFLRQKNLMAKLYAYDVLRQNKSITTTIGDTFRETIQANNLSRYFMFSITYFYGKKQPAKPGFSPL</sequence>
<dbReference type="OrthoDB" id="608741at2"/>